<dbReference type="GO" id="GO:0043565">
    <property type="term" value="F:sequence-specific DNA binding"/>
    <property type="evidence" value="ECO:0007669"/>
    <property type="project" value="InterPro"/>
</dbReference>
<proteinExistence type="predicted"/>
<keyword evidence="2" id="KW-0238">DNA-binding</keyword>
<protein>
    <submittedName>
        <fullName evidence="5">Helix-turn-helix domain-containing protein</fullName>
    </submittedName>
</protein>
<dbReference type="Gene3D" id="1.10.10.60">
    <property type="entry name" value="Homeodomain-like"/>
    <property type="match status" value="2"/>
</dbReference>
<accession>A0A2H1KJN5</accession>
<keyword evidence="1" id="KW-0805">Transcription regulation</keyword>
<dbReference type="SUPFAM" id="SSF51182">
    <property type="entry name" value="RmlC-like cupins"/>
    <property type="match status" value="1"/>
</dbReference>
<keyword evidence="6" id="KW-1185">Reference proteome</keyword>
<dbReference type="PANTHER" id="PTHR46796">
    <property type="entry name" value="HTH-TYPE TRANSCRIPTIONAL ACTIVATOR RHAS-RELATED"/>
    <property type="match status" value="1"/>
</dbReference>
<organism evidence="5 6">
    <name type="scientific">Brevibacterium aurantiacum</name>
    <dbReference type="NCBI Taxonomy" id="273384"/>
    <lineage>
        <taxon>Bacteria</taxon>
        <taxon>Bacillati</taxon>
        <taxon>Actinomycetota</taxon>
        <taxon>Actinomycetes</taxon>
        <taxon>Micrococcales</taxon>
        <taxon>Brevibacteriaceae</taxon>
        <taxon>Brevibacterium</taxon>
    </lineage>
</organism>
<evidence type="ECO:0000259" key="4">
    <source>
        <dbReference type="PROSITE" id="PS01124"/>
    </source>
</evidence>
<evidence type="ECO:0000256" key="2">
    <source>
        <dbReference type="ARBA" id="ARBA00023125"/>
    </source>
</evidence>
<evidence type="ECO:0000256" key="1">
    <source>
        <dbReference type="ARBA" id="ARBA00023015"/>
    </source>
</evidence>
<dbReference type="GO" id="GO:0003700">
    <property type="term" value="F:DNA-binding transcription factor activity"/>
    <property type="evidence" value="ECO:0007669"/>
    <property type="project" value="InterPro"/>
</dbReference>
<dbReference type="PROSITE" id="PS01124">
    <property type="entry name" value="HTH_ARAC_FAMILY_2"/>
    <property type="match status" value="1"/>
</dbReference>
<evidence type="ECO:0000313" key="5">
    <source>
        <dbReference type="EMBL" id="SMY00013.1"/>
    </source>
</evidence>
<dbReference type="CDD" id="cd02208">
    <property type="entry name" value="cupin_RmlC-like"/>
    <property type="match status" value="1"/>
</dbReference>
<evidence type="ECO:0000256" key="3">
    <source>
        <dbReference type="ARBA" id="ARBA00023163"/>
    </source>
</evidence>
<reference evidence="5" key="1">
    <citation type="submission" date="2017-03" db="EMBL/GenBank/DDBJ databases">
        <authorList>
            <person name="Monnet C."/>
        </authorList>
    </citation>
    <scope>NUCLEOTIDE SEQUENCE [LARGE SCALE GENOMIC DNA]</scope>
    <source>
        <strain evidence="5">ATCC 9175</strain>
    </source>
</reference>
<comment type="caution">
    <text evidence="5">The sequence shown here is derived from an EMBL/GenBank/DDBJ whole genome shotgun (WGS) entry which is preliminary data.</text>
</comment>
<name>A0A2H1KJN5_BREAU</name>
<dbReference type="SUPFAM" id="SSF46689">
    <property type="entry name" value="Homeodomain-like"/>
    <property type="match status" value="2"/>
</dbReference>
<dbReference type="Pfam" id="PF12833">
    <property type="entry name" value="HTH_18"/>
    <property type="match status" value="1"/>
</dbReference>
<dbReference type="InterPro" id="IPR050204">
    <property type="entry name" value="AraC_XylS_family_regulators"/>
</dbReference>
<dbReference type="SMART" id="SM00342">
    <property type="entry name" value="HTH_ARAC"/>
    <property type="match status" value="1"/>
</dbReference>
<gene>
    <name evidence="5" type="ORF">BAUR9175_03574</name>
</gene>
<evidence type="ECO:0000313" key="6">
    <source>
        <dbReference type="Proteomes" id="UP000234525"/>
    </source>
</evidence>
<dbReference type="GeneID" id="60904562"/>
<dbReference type="Proteomes" id="UP000234525">
    <property type="component" value="Unassembled WGS sequence"/>
</dbReference>
<keyword evidence="3" id="KW-0804">Transcription</keyword>
<dbReference type="InterPro" id="IPR009057">
    <property type="entry name" value="Homeodomain-like_sf"/>
</dbReference>
<sequence>MVGTPTTSGENEVNLFGSGGLPVLVRDQTAQVPSGPLRVAAVKVVFVLSGWGRLHTPTGEELLGAGSILTIPNGIECRGFPAEHMRTVTFYIHPGFLADQVRWLSAAHPLVHHLHRALHKNSELGTLRLSPGALLELTPSLLRLAHKPETTTSDFTVLAGASEVFDAVGKLTGVASGSTDRIGAFPRREVTMAVALLQANLNHPWRVDELAREIALSSSQLTRLFRSHVGVAPGTFLRQLRADRLAELLATTDLSVSEAAARAGWGASTLASRSFKQRYGVSPSIYARFHRGEKNTLLTLSDQTS</sequence>
<dbReference type="InterPro" id="IPR011051">
    <property type="entry name" value="RmlC_Cupin_sf"/>
</dbReference>
<dbReference type="PANTHER" id="PTHR46796:SF2">
    <property type="entry name" value="TRANSCRIPTIONAL REGULATORY PROTEIN"/>
    <property type="match status" value="1"/>
</dbReference>
<dbReference type="AlphaFoldDB" id="A0A2H1KJN5"/>
<feature type="domain" description="HTH araC/xylS-type" evidence="4">
    <location>
        <begin position="191"/>
        <end position="289"/>
    </location>
</feature>
<dbReference type="EMBL" id="FXZB01000037">
    <property type="protein sequence ID" value="SMY00013.1"/>
    <property type="molecule type" value="Genomic_DNA"/>
</dbReference>
<dbReference type="RefSeq" id="WP_006822430.1">
    <property type="nucleotide sequence ID" value="NZ_BJME01000035.1"/>
</dbReference>
<dbReference type="InterPro" id="IPR018060">
    <property type="entry name" value="HTH_AraC"/>
</dbReference>